<proteinExistence type="predicted"/>
<evidence type="ECO:0000313" key="2">
    <source>
        <dbReference type="EMBL" id="CAK0824623.1"/>
    </source>
</evidence>
<feature type="compositionally biased region" description="Basic and acidic residues" evidence="1">
    <location>
        <begin position="9"/>
        <end position="31"/>
    </location>
</feature>
<feature type="non-terminal residue" evidence="2">
    <location>
        <position position="109"/>
    </location>
</feature>
<reference evidence="2" key="1">
    <citation type="submission" date="2023-10" db="EMBL/GenBank/DDBJ databases">
        <authorList>
            <person name="Chen Y."/>
            <person name="Shah S."/>
            <person name="Dougan E. K."/>
            <person name="Thang M."/>
            <person name="Chan C."/>
        </authorList>
    </citation>
    <scope>NUCLEOTIDE SEQUENCE [LARGE SCALE GENOMIC DNA]</scope>
</reference>
<evidence type="ECO:0000256" key="1">
    <source>
        <dbReference type="SAM" id="MobiDB-lite"/>
    </source>
</evidence>
<feature type="region of interest" description="Disordered" evidence="1">
    <location>
        <begin position="1"/>
        <end position="73"/>
    </location>
</feature>
<gene>
    <name evidence="2" type="ORF">PCOR1329_LOCUS24995</name>
</gene>
<evidence type="ECO:0000313" key="3">
    <source>
        <dbReference type="Proteomes" id="UP001189429"/>
    </source>
</evidence>
<dbReference type="EMBL" id="CAUYUJ010008679">
    <property type="protein sequence ID" value="CAK0824623.1"/>
    <property type="molecule type" value="Genomic_DNA"/>
</dbReference>
<keyword evidence="3" id="KW-1185">Reference proteome</keyword>
<feature type="non-terminal residue" evidence="2">
    <location>
        <position position="1"/>
    </location>
</feature>
<dbReference type="Proteomes" id="UP001189429">
    <property type="component" value="Unassembled WGS sequence"/>
</dbReference>
<organism evidence="2 3">
    <name type="scientific">Prorocentrum cordatum</name>
    <dbReference type="NCBI Taxonomy" id="2364126"/>
    <lineage>
        <taxon>Eukaryota</taxon>
        <taxon>Sar</taxon>
        <taxon>Alveolata</taxon>
        <taxon>Dinophyceae</taxon>
        <taxon>Prorocentrales</taxon>
        <taxon>Prorocentraceae</taxon>
        <taxon>Prorocentrum</taxon>
    </lineage>
</organism>
<protein>
    <submittedName>
        <fullName evidence="2">Uncharacterized protein</fullName>
    </submittedName>
</protein>
<sequence>GVAAEDEADREREQVALAQRREEAEESRPKPGDMTVEELMDNGPEERRRTASALSALSSSGSMGRPKANSNVSDVMDLVPEAFVRQRSEARGSSMLDLSQFRFDMGAEE</sequence>
<feature type="compositionally biased region" description="Low complexity" evidence="1">
    <location>
        <begin position="51"/>
        <end position="62"/>
    </location>
</feature>
<name>A0ABN9S0K3_9DINO</name>
<comment type="caution">
    <text evidence="2">The sequence shown here is derived from an EMBL/GenBank/DDBJ whole genome shotgun (WGS) entry which is preliminary data.</text>
</comment>
<accession>A0ABN9S0K3</accession>